<dbReference type="CDD" id="cd08663">
    <property type="entry name" value="DAP_dppA_1"/>
    <property type="match status" value="1"/>
</dbReference>
<feature type="active site" description="Nucleophile" evidence="1">
    <location>
        <position position="116"/>
    </location>
</feature>
<feature type="binding site" evidence="2">
    <location>
        <position position="10"/>
    </location>
    <ligand>
        <name>Zn(2+)</name>
        <dbReference type="ChEBI" id="CHEBI:29105"/>
        <label>1</label>
    </ligand>
</feature>
<keyword evidence="2" id="KW-0862">Zinc</keyword>
<dbReference type="EC" id="3.4.11.-" evidence="3"/>
<dbReference type="STRING" id="1216006.VA7868_02271"/>
<dbReference type="InterPro" id="IPR027476">
    <property type="entry name" value="DppA_N"/>
</dbReference>
<organism evidence="3 4">
    <name type="scientific">Vibrio aerogenes CECT 7868</name>
    <dbReference type="NCBI Taxonomy" id="1216006"/>
    <lineage>
        <taxon>Bacteria</taxon>
        <taxon>Pseudomonadati</taxon>
        <taxon>Pseudomonadota</taxon>
        <taxon>Gammaproteobacteria</taxon>
        <taxon>Vibrionales</taxon>
        <taxon>Vibrionaceae</taxon>
        <taxon>Vibrio</taxon>
    </lineage>
</organism>
<feature type="binding site" evidence="2">
    <location>
        <position position="8"/>
    </location>
    <ligand>
        <name>Zn(2+)</name>
        <dbReference type="ChEBI" id="CHEBI:29105"/>
        <label>1</label>
    </ligand>
</feature>
<evidence type="ECO:0000313" key="3">
    <source>
        <dbReference type="EMBL" id="SHI19029.1"/>
    </source>
</evidence>
<name>A0A1M5Z493_9VIBR</name>
<dbReference type="InterPro" id="IPR007035">
    <property type="entry name" value="Peptidase_M55"/>
</dbReference>
<feature type="binding site" evidence="2">
    <location>
        <position position="105"/>
    </location>
    <ligand>
        <name>Zn(2+)</name>
        <dbReference type="ChEBI" id="CHEBI:29105"/>
        <label>2</label>
    </ligand>
</feature>
<feature type="binding site" evidence="2">
    <location>
        <position position="60"/>
    </location>
    <ligand>
        <name>Zn(2+)</name>
        <dbReference type="ChEBI" id="CHEBI:29105"/>
        <label>2</label>
    </ligand>
</feature>
<keyword evidence="2" id="KW-0479">Metal-binding</keyword>
<dbReference type="Gene3D" id="3.40.50.10780">
    <property type="entry name" value="Dipeptide transport protein"/>
    <property type="match status" value="1"/>
</dbReference>
<keyword evidence="3" id="KW-0378">Hydrolase</keyword>
<dbReference type="AlphaFoldDB" id="A0A1M5Z493"/>
<dbReference type="GO" id="GO:0004177">
    <property type="term" value="F:aminopeptidase activity"/>
    <property type="evidence" value="ECO:0007669"/>
    <property type="project" value="UniProtKB-KW"/>
</dbReference>
<dbReference type="EMBL" id="FQXZ01000022">
    <property type="protein sequence ID" value="SHI19029.1"/>
    <property type="molecule type" value="Genomic_DNA"/>
</dbReference>
<evidence type="ECO:0000256" key="1">
    <source>
        <dbReference type="PIRSR" id="PIRSR015853-1"/>
    </source>
</evidence>
<feature type="binding site" evidence="2">
    <location>
        <position position="8"/>
    </location>
    <ligand>
        <name>Zn(2+)</name>
        <dbReference type="ChEBI" id="CHEBI:29105"/>
        <label>2</label>
    </ligand>
</feature>
<evidence type="ECO:0000313" key="4">
    <source>
        <dbReference type="Proteomes" id="UP000184608"/>
    </source>
</evidence>
<dbReference type="OrthoDB" id="9785420at2"/>
<proteinExistence type="predicted"/>
<dbReference type="RefSeq" id="WP_073603939.1">
    <property type="nucleotide sequence ID" value="NZ_FQXZ01000022.1"/>
</dbReference>
<dbReference type="PIRSF" id="PIRSF015853">
    <property type="entry name" value="Pep_DppA"/>
    <property type="match status" value="1"/>
</dbReference>
<evidence type="ECO:0000256" key="2">
    <source>
        <dbReference type="PIRSR" id="PIRSR015853-2"/>
    </source>
</evidence>
<dbReference type="InterPro" id="IPR036177">
    <property type="entry name" value="Peptidase_M55_sf"/>
</dbReference>
<dbReference type="GO" id="GO:0046872">
    <property type="term" value="F:metal ion binding"/>
    <property type="evidence" value="ECO:0007669"/>
    <property type="project" value="UniProtKB-KW"/>
</dbReference>
<sequence>MNIFISADIEGIAGVVSPQQCRAGNTEYESARALMEQEVNAAIAGAFEGGATKVVVADSHGSMTNLRSANIDPRAELVQSKPRPFSMVEGIDNEPFGGLFCIGYHSAAGEKGVLAHTINGAGFYRVVVNGKPMAELDLYNASASENNTPLLLVSGDDQFQQWVETRYPGVSYCCVKRAVSTTAAQSLSPKDAQEKIRVAASNAVKNLTKTDNCLIQPPYILELSAVKPVMADVFALIPGVEQLDARTVTYTANDMKSLISLLCAFSYLATTQM</sequence>
<dbReference type="Gene3D" id="3.30.1360.130">
    <property type="entry name" value="Dipeptide transport protein"/>
    <property type="match status" value="1"/>
</dbReference>
<keyword evidence="3" id="KW-0645">Protease</keyword>
<dbReference type="SUPFAM" id="SSF63992">
    <property type="entry name" value="Dipeptide transport protein"/>
    <property type="match status" value="1"/>
</dbReference>
<keyword evidence="4" id="KW-1185">Reference proteome</keyword>
<accession>A0A1M5Z493</accession>
<gene>
    <name evidence="3" type="primary">dppA_4</name>
    <name evidence="3" type="ORF">VA7868_02271</name>
</gene>
<dbReference type="Pfam" id="PF04951">
    <property type="entry name" value="Peptidase_M55"/>
    <property type="match status" value="1"/>
</dbReference>
<protein>
    <submittedName>
        <fullName evidence="3">D-aminopeptidase</fullName>
        <ecNumber evidence="3">3.4.11.-</ecNumber>
    </submittedName>
</protein>
<keyword evidence="3" id="KW-0031">Aminopeptidase</keyword>
<feature type="binding site" evidence="2">
    <location>
        <position position="135"/>
    </location>
    <ligand>
        <name>Zn(2+)</name>
        <dbReference type="ChEBI" id="CHEBI:29105"/>
        <label>2</label>
    </ligand>
</feature>
<reference evidence="3 4" key="1">
    <citation type="submission" date="2016-11" db="EMBL/GenBank/DDBJ databases">
        <authorList>
            <person name="Jaros S."/>
            <person name="Januszkiewicz K."/>
            <person name="Wedrychowicz H."/>
        </authorList>
    </citation>
    <scope>NUCLEOTIDE SEQUENCE [LARGE SCALE GENOMIC DNA]</scope>
    <source>
        <strain evidence="3 4">CECT 7868</strain>
    </source>
</reference>
<dbReference type="Proteomes" id="UP000184608">
    <property type="component" value="Unassembled WGS sequence"/>
</dbReference>